<evidence type="ECO:0000313" key="1">
    <source>
        <dbReference type="EMBL" id="CAG8663679.1"/>
    </source>
</evidence>
<dbReference type="EMBL" id="CAJVQA010007910">
    <property type="protein sequence ID" value="CAG8663679.1"/>
    <property type="molecule type" value="Genomic_DNA"/>
</dbReference>
<evidence type="ECO:0000313" key="2">
    <source>
        <dbReference type="Proteomes" id="UP000789759"/>
    </source>
</evidence>
<dbReference type="Proteomes" id="UP000789759">
    <property type="component" value="Unassembled WGS sequence"/>
</dbReference>
<organism evidence="1 2">
    <name type="scientific">Cetraspora pellucida</name>
    <dbReference type="NCBI Taxonomy" id="1433469"/>
    <lineage>
        <taxon>Eukaryota</taxon>
        <taxon>Fungi</taxon>
        <taxon>Fungi incertae sedis</taxon>
        <taxon>Mucoromycota</taxon>
        <taxon>Glomeromycotina</taxon>
        <taxon>Glomeromycetes</taxon>
        <taxon>Diversisporales</taxon>
        <taxon>Gigasporaceae</taxon>
        <taxon>Cetraspora</taxon>
    </lineage>
</organism>
<dbReference type="OrthoDB" id="2412881at2759"/>
<protein>
    <submittedName>
        <fullName evidence="1">19586_t:CDS:1</fullName>
    </submittedName>
</protein>
<reference evidence="1" key="1">
    <citation type="submission" date="2021-06" db="EMBL/GenBank/DDBJ databases">
        <authorList>
            <person name="Kallberg Y."/>
            <person name="Tangrot J."/>
            <person name="Rosling A."/>
        </authorList>
    </citation>
    <scope>NUCLEOTIDE SEQUENCE</scope>
    <source>
        <strain evidence="1">FL966</strain>
    </source>
</reference>
<dbReference type="AlphaFoldDB" id="A0A9N9E5R5"/>
<gene>
    <name evidence="1" type="ORF">CPELLU_LOCUS9924</name>
</gene>
<feature type="non-terminal residue" evidence="1">
    <location>
        <position position="1"/>
    </location>
</feature>
<name>A0A9N9E5R5_9GLOM</name>
<sequence length="66" mass="8013">ESQNREPYMLTRLIWLDIEKQMHVSCKDLPSNLRRPLCNIILYYYGYKAEEWAAWIIMFSLLLFKG</sequence>
<accession>A0A9N9E5R5</accession>
<keyword evidence="2" id="KW-1185">Reference proteome</keyword>
<proteinExistence type="predicted"/>
<comment type="caution">
    <text evidence="1">The sequence shown here is derived from an EMBL/GenBank/DDBJ whole genome shotgun (WGS) entry which is preliminary data.</text>
</comment>